<comment type="subcellular location">
    <subcellularLocation>
        <location evidence="1">Endomembrane system</location>
        <topology evidence="1">Multi-pass membrane protein</topology>
    </subcellularLocation>
</comment>
<feature type="transmembrane region" description="Helical" evidence="12">
    <location>
        <begin position="709"/>
        <end position="728"/>
    </location>
</feature>
<keyword evidence="14" id="KW-1185">Reference proteome</keyword>
<keyword evidence="4" id="KW-0813">Transport</keyword>
<evidence type="ECO:0000256" key="6">
    <source>
        <dbReference type="ARBA" id="ARBA00022737"/>
    </source>
</evidence>
<keyword evidence="6" id="KW-0677">Repeat</keyword>
<dbReference type="OrthoDB" id="185373at2759"/>
<dbReference type="EMBL" id="CP097503">
    <property type="protein sequence ID" value="URD84287.1"/>
    <property type="molecule type" value="Genomic_DNA"/>
</dbReference>
<dbReference type="GO" id="GO:0004427">
    <property type="term" value="F:inorganic diphosphate phosphatase activity"/>
    <property type="evidence" value="ECO:0007669"/>
    <property type="project" value="InterPro"/>
</dbReference>
<dbReference type="Pfam" id="PF03030">
    <property type="entry name" value="H_PPase"/>
    <property type="match status" value="2"/>
</dbReference>
<dbReference type="Proteomes" id="UP001055439">
    <property type="component" value="Chromosome 10"/>
</dbReference>
<evidence type="ECO:0000256" key="4">
    <source>
        <dbReference type="ARBA" id="ARBA00022448"/>
    </source>
</evidence>
<evidence type="ECO:0000256" key="2">
    <source>
        <dbReference type="ARBA" id="ARBA00007626"/>
    </source>
</evidence>
<evidence type="ECO:0000256" key="10">
    <source>
        <dbReference type="ARBA" id="ARBA00023065"/>
    </source>
</evidence>
<keyword evidence="9 12" id="KW-1133">Transmembrane helix</keyword>
<dbReference type="Gene3D" id="1.25.40.10">
    <property type="entry name" value="Tetratricopeptide repeat domain"/>
    <property type="match status" value="4"/>
</dbReference>
<dbReference type="GO" id="GO:0009678">
    <property type="term" value="F:diphosphate hydrolysis-driven proton transmembrane transporter activity"/>
    <property type="evidence" value="ECO:0007669"/>
    <property type="project" value="UniProtKB-EC"/>
</dbReference>
<evidence type="ECO:0000313" key="13">
    <source>
        <dbReference type="EMBL" id="URD84287.1"/>
    </source>
</evidence>
<reference evidence="13" key="1">
    <citation type="submission" date="2022-05" db="EMBL/GenBank/DDBJ databases">
        <title>The Musa troglodytarum L. genome provides insights into the mechanism of non-climacteric behaviour and enrichment of carotenoids.</title>
        <authorList>
            <person name="Wang J."/>
        </authorList>
    </citation>
    <scope>NUCLEOTIDE SEQUENCE</scope>
    <source>
        <tissue evidence="13">Leaf</tissue>
    </source>
</reference>
<dbReference type="NCBIfam" id="TIGR00756">
    <property type="entry name" value="PPR"/>
    <property type="match status" value="10"/>
</dbReference>
<dbReference type="SUPFAM" id="SSF81901">
    <property type="entry name" value="HCP-like"/>
    <property type="match status" value="1"/>
</dbReference>
<dbReference type="EC" id="7.1.3.1" evidence="3"/>
<evidence type="ECO:0000313" key="14">
    <source>
        <dbReference type="Proteomes" id="UP001055439"/>
    </source>
</evidence>
<evidence type="ECO:0000256" key="9">
    <source>
        <dbReference type="ARBA" id="ARBA00022989"/>
    </source>
</evidence>
<dbReference type="Pfam" id="PF01535">
    <property type="entry name" value="PPR"/>
    <property type="match status" value="1"/>
</dbReference>
<keyword evidence="8" id="KW-1278">Translocase</keyword>
<keyword evidence="7" id="KW-0460">Magnesium</keyword>
<evidence type="ECO:0000256" key="3">
    <source>
        <dbReference type="ARBA" id="ARBA00013242"/>
    </source>
</evidence>
<dbReference type="InterPro" id="IPR004131">
    <property type="entry name" value="PPase-energised_H-pump"/>
</dbReference>
<keyword evidence="10" id="KW-0406">Ion transport</keyword>
<dbReference type="Pfam" id="PF12854">
    <property type="entry name" value="PPR_1"/>
    <property type="match status" value="1"/>
</dbReference>
<evidence type="ECO:0000256" key="5">
    <source>
        <dbReference type="ARBA" id="ARBA00022692"/>
    </source>
</evidence>
<dbReference type="Pfam" id="PF03662">
    <property type="entry name" value="Glyco_hydro_79n"/>
    <property type="match status" value="1"/>
</dbReference>
<keyword evidence="5 12" id="KW-0812">Transmembrane</keyword>
<dbReference type="GO" id="GO:0016020">
    <property type="term" value="C:membrane"/>
    <property type="evidence" value="ECO:0007669"/>
    <property type="project" value="InterPro"/>
</dbReference>
<dbReference type="Pfam" id="PF13041">
    <property type="entry name" value="PPR_2"/>
    <property type="match status" value="4"/>
</dbReference>
<dbReference type="InterPro" id="IPR011990">
    <property type="entry name" value="TPR-like_helical_dom_sf"/>
</dbReference>
<accession>A0A9E7JKC3</accession>
<protein>
    <recommendedName>
        <fullName evidence="3">H(+)-exporting diphosphatase</fullName>
        <ecNumber evidence="3">7.1.3.1</ecNumber>
    </recommendedName>
</protein>
<evidence type="ECO:0000256" key="12">
    <source>
        <dbReference type="SAM" id="Phobius"/>
    </source>
</evidence>
<proteinExistence type="inferred from homology"/>
<name>A0A9E7JKC3_9LILI</name>
<dbReference type="InterPro" id="IPR005199">
    <property type="entry name" value="Glyco_hydro_79"/>
</dbReference>
<evidence type="ECO:0000256" key="1">
    <source>
        <dbReference type="ARBA" id="ARBA00004127"/>
    </source>
</evidence>
<sequence>MVFDQMQRFVAPDVYSYTILIDALCKRRNVEEAMALFSDMERSGISASIVTYNALIDGLCKRNMLKEAFALKEKMVRISINPSIVTFGILINGLVKLDRFGDVELVLTEMEEIGIPPNVVIYNTLIYGHCKMGRPTEALKLRDKMVAKGIEPNCVTYNIIVQGLCDAGDMKQAEYILDEILSNGMEVNAGLFGSIIFWLVTKEQRLDCAVRLLGEMLLRNLRPNDSLLTTLIVELCRMEEAIGLLNQLKDEDLVPDLFTCSMIIDGYCKVKEIDKAKSFLKEMRTWGLEANVVVYNSLVSGFCKNGNITGASNLVDEMKSNGILPNFVTYSSLMHGFCCTGYLEEAKRIFELMKENGMGLNVVTYTTLIAGYCRSGQMDEAIKVYKAMCVAGVTPNKFTYTVLIQGYAKMGNLEAASKLLDEMVNNGIVPDAVTYNVLMSEFCKEVCLVTTPIATDGWYCNYQFDCSPSTFTIFSFGVTRSRVIQGVISCVAIGLWADLVIGFVTEYYTRNAYGTIQDGADSCRAGAATNVIFGLALGYKSVIVPNFATAVSIFVRFSLGAMYGIAVAALGMLSSIATGPVIDAYGLTSDNIAGGIAQMDGTSHRIQERTDALDTAGNTTAALGRGGNLCLGDSDKNNLDSSFGKTATHKFQALQLIQLPWSLLQSSSYFHCGCSDTKGLQWVDCWCDASLLVLSHDHEECRQCSSEEGGGGALVMLTPLIIGILFVMETLSGVLAGSLVSGVQIVIRSSSNIGGAWDNAKKYIEAGALDHARSLGPKESVPHKAAVICGTIGDPLKDMSGSSPVKLMAVEFLVLAPFFATNEEVSSFSLLKLRIGGSLQDKVIFNTGNPQQPCLVSLKDAYPCPDGAHIIFGSNALDGKVPPSDDDGSLGPSNYTNACCGNGATIILAGSCSAAGSVGLISSSCCRICCTSGLAAGARSTQCRANFRVFSSSSPAAVPAASSSAPGRTPHWSTPLTIEATQCGKSMPFVTSAGDLPVRSSSMTTPRL</sequence>
<keyword evidence="11 12" id="KW-0472">Membrane</keyword>
<dbReference type="AlphaFoldDB" id="A0A9E7JKC3"/>
<evidence type="ECO:0000256" key="11">
    <source>
        <dbReference type="ARBA" id="ARBA00023136"/>
    </source>
</evidence>
<dbReference type="InterPro" id="IPR002885">
    <property type="entry name" value="PPR_rpt"/>
</dbReference>
<gene>
    <name evidence="13" type="ORF">MUK42_08774</name>
</gene>
<evidence type="ECO:0000256" key="7">
    <source>
        <dbReference type="ARBA" id="ARBA00022842"/>
    </source>
</evidence>
<evidence type="ECO:0000256" key="8">
    <source>
        <dbReference type="ARBA" id="ARBA00022967"/>
    </source>
</evidence>
<organism evidence="13 14">
    <name type="scientific">Musa troglodytarum</name>
    <name type="common">fe'i banana</name>
    <dbReference type="NCBI Taxonomy" id="320322"/>
    <lineage>
        <taxon>Eukaryota</taxon>
        <taxon>Viridiplantae</taxon>
        <taxon>Streptophyta</taxon>
        <taxon>Embryophyta</taxon>
        <taxon>Tracheophyta</taxon>
        <taxon>Spermatophyta</taxon>
        <taxon>Magnoliopsida</taxon>
        <taxon>Liliopsida</taxon>
        <taxon>Zingiberales</taxon>
        <taxon>Musaceae</taxon>
        <taxon>Musa</taxon>
    </lineage>
</organism>
<dbReference type="PANTHER" id="PTHR47941">
    <property type="entry name" value="PENTATRICOPEPTIDE REPEAT-CONTAINING PROTEIN 3, MITOCHONDRIAL"/>
    <property type="match status" value="1"/>
</dbReference>
<dbReference type="GO" id="GO:0016798">
    <property type="term" value="F:hydrolase activity, acting on glycosyl bonds"/>
    <property type="evidence" value="ECO:0007669"/>
    <property type="project" value="InterPro"/>
</dbReference>
<comment type="similarity">
    <text evidence="2">Belongs to the PPR family. P subfamily.</text>
</comment>
<dbReference type="GO" id="GO:0012505">
    <property type="term" value="C:endomembrane system"/>
    <property type="evidence" value="ECO:0007669"/>
    <property type="project" value="UniProtKB-SubCell"/>
</dbReference>